<dbReference type="Proteomes" id="UP001159659">
    <property type="component" value="Unassembled WGS sequence"/>
</dbReference>
<sequence length="119" mass="12852">MGFLQLIPIATDGETFATDGGTLETDGGTLDRRVAASLAAVPVIVPVFVMTTLGKRFLDDFFRLFDAVENTGVDVKDVEDRRIEVLDVETETGAETLVRDVRTPNEAPTEMTPMTTSGS</sequence>
<dbReference type="EMBL" id="CANTFK010000617">
    <property type="protein sequence ID" value="CAI5719362.1"/>
    <property type="molecule type" value="Genomic_DNA"/>
</dbReference>
<evidence type="ECO:0000313" key="2">
    <source>
        <dbReference type="Proteomes" id="UP001159659"/>
    </source>
</evidence>
<reference evidence="1" key="1">
    <citation type="submission" date="2022-12" db="EMBL/GenBank/DDBJ databases">
        <authorList>
            <person name="Webb A."/>
        </authorList>
    </citation>
    <scope>NUCLEOTIDE SEQUENCE</scope>
    <source>
        <strain evidence="1">Pf2</strain>
    </source>
</reference>
<protein>
    <submittedName>
        <fullName evidence="1">Uncharacterized protein</fullName>
    </submittedName>
</protein>
<name>A0AAV0TCE7_9STRA</name>
<comment type="caution">
    <text evidence="1">The sequence shown here is derived from an EMBL/GenBank/DDBJ whole genome shotgun (WGS) entry which is preliminary data.</text>
</comment>
<gene>
    <name evidence="1" type="ORF">PFR002_LOCUS3803</name>
</gene>
<accession>A0AAV0TCE7</accession>
<evidence type="ECO:0000313" key="1">
    <source>
        <dbReference type="EMBL" id="CAI5719362.1"/>
    </source>
</evidence>
<dbReference type="AlphaFoldDB" id="A0AAV0TCE7"/>
<proteinExistence type="predicted"/>
<organism evidence="1 2">
    <name type="scientific">Peronospora farinosa</name>
    <dbReference type="NCBI Taxonomy" id="134698"/>
    <lineage>
        <taxon>Eukaryota</taxon>
        <taxon>Sar</taxon>
        <taxon>Stramenopiles</taxon>
        <taxon>Oomycota</taxon>
        <taxon>Peronosporomycetes</taxon>
        <taxon>Peronosporales</taxon>
        <taxon>Peronosporaceae</taxon>
        <taxon>Peronospora</taxon>
    </lineage>
</organism>